<dbReference type="Proteomes" id="UP001474421">
    <property type="component" value="Unassembled WGS sequence"/>
</dbReference>
<keyword evidence="2" id="KW-1185">Reference proteome</keyword>
<proteinExistence type="predicted"/>
<gene>
    <name evidence="1" type="ORF">NXF25_004890</name>
</gene>
<protein>
    <submittedName>
        <fullName evidence="1">Uncharacterized protein</fullName>
    </submittedName>
</protein>
<name>A0AAW1BWB7_CROAD</name>
<organism evidence="1 2">
    <name type="scientific">Crotalus adamanteus</name>
    <name type="common">Eastern diamondback rattlesnake</name>
    <dbReference type="NCBI Taxonomy" id="8729"/>
    <lineage>
        <taxon>Eukaryota</taxon>
        <taxon>Metazoa</taxon>
        <taxon>Chordata</taxon>
        <taxon>Craniata</taxon>
        <taxon>Vertebrata</taxon>
        <taxon>Euteleostomi</taxon>
        <taxon>Lepidosauria</taxon>
        <taxon>Squamata</taxon>
        <taxon>Bifurcata</taxon>
        <taxon>Unidentata</taxon>
        <taxon>Episquamata</taxon>
        <taxon>Toxicofera</taxon>
        <taxon>Serpentes</taxon>
        <taxon>Colubroidea</taxon>
        <taxon>Viperidae</taxon>
        <taxon>Crotalinae</taxon>
        <taxon>Crotalus</taxon>
    </lineage>
</organism>
<comment type="caution">
    <text evidence="1">The sequence shown here is derived from an EMBL/GenBank/DDBJ whole genome shotgun (WGS) entry which is preliminary data.</text>
</comment>
<reference evidence="1 2" key="1">
    <citation type="journal article" date="2024" name="Proc. Natl. Acad. Sci. U.S.A.">
        <title>The genetic regulatory architecture and epigenomic basis for age-related changes in rattlesnake venom.</title>
        <authorList>
            <person name="Hogan M.P."/>
            <person name="Holding M.L."/>
            <person name="Nystrom G.S."/>
            <person name="Colston T.J."/>
            <person name="Bartlett D.A."/>
            <person name="Mason A.J."/>
            <person name="Ellsworth S.A."/>
            <person name="Rautsaw R.M."/>
            <person name="Lawrence K.C."/>
            <person name="Strickland J.L."/>
            <person name="He B."/>
            <person name="Fraser P."/>
            <person name="Margres M.J."/>
            <person name="Gilbert D.M."/>
            <person name="Gibbs H.L."/>
            <person name="Parkinson C.L."/>
            <person name="Rokyta D.R."/>
        </authorList>
    </citation>
    <scope>NUCLEOTIDE SEQUENCE [LARGE SCALE GENOMIC DNA]</scope>
    <source>
        <strain evidence="1">DRR0105</strain>
    </source>
</reference>
<dbReference type="EMBL" id="JAOTOJ010000002">
    <property type="protein sequence ID" value="KAK9406116.1"/>
    <property type="molecule type" value="Genomic_DNA"/>
</dbReference>
<evidence type="ECO:0000313" key="1">
    <source>
        <dbReference type="EMBL" id="KAK9406116.1"/>
    </source>
</evidence>
<sequence length="124" mass="14099">MKQPGSLAVKCTLCSLCEINKMYAGGKLLFGSSVFNGYSYSKKDLLKQINQVCLDCKRDHFLPQSFKFSPIAEPPKKPSYQSIESIYTTNIKECEEEQELVVEEKIEVEEKIKRAGRGKKKAKK</sequence>
<accession>A0AAW1BWB7</accession>
<evidence type="ECO:0000313" key="2">
    <source>
        <dbReference type="Proteomes" id="UP001474421"/>
    </source>
</evidence>
<dbReference type="AlphaFoldDB" id="A0AAW1BWB7"/>